<dbReference type="AlphaFoldDB" id="A0A0E9TZ75"/>
<dbReference type="EMBL" id="GBXM01050534">
    <property type="protein sequence ID" value="JAH58043.1"/>
    <property type="molecule type" value="Transcribed_RNA"/>
</dbReference>
<feature type="compositionally biased region" description="Polar residues" evidence="1">
    <location>
        <begin position="18"/>
        <end position="36"/>
    </location>
</feature>
<proteinExistence type="predicted"/>
<reference evidence="2" key="1">
    <citation type="submission" date="2014-11" db="EMBL/GenBank/DDBJ databases">
        <authorList>
            <person name="Amaro Gonzalez C."/>
        </authorList>
    </citation>
    <scope>NUCLEOTIDE SEQUENCE</scope>
</reference>
<evidence type="ECO:0000313" key="2">
    <source>
        <dbReference type="EMBL" id="JAH58043.1"/>
    </source>
</evidence>
<feature type="region of interest" description="Disordered" evidence="1">
    <location>
        <begin position="17"/>
        <end position="42"/>
    </location>
</feature>
<evidence type="ECO:0000256" key="1">
    <source>
        <dbReference type="SAM" id="MobiDB-lite"/>
    </source>
</evidence>
<organism evidence="2">
    <name type="scientific">Anguilla anguilla</name>
    <name type="common">European freshwater eel</name>
    <name type="synonym">Muraena anguilla</name>
    <dbReference type="NCBI Taxonomy" id="7936"/>
    <lineage>
        <taxon>Eukaryota</taxon>
        <taxon>Metazoa</taxon>
        <taxon>Chordata</taxon>
        <taxon>Craniata</taxon>
        <taxon>Vertebrata</taxon>
        <taxon>Euteleostomi</taxon>
        <taxon>Actinopterygii</taxon>
        <taxon>Neopterygii</taxon>
        <taxon>Teleostei</taxon>
        <taxon>Anguilliformes</taxon>
        <taxon>Anguillidae</taxon>
        <taxon>Anguilla</taxon>
    </lineage>
</organism>
<sequence>MQGTQWLCSLRPRPKGTMNCSFSNKPGEGNEQQLEYQSVPAE</sequence>
<accession>A0A0E9TZ75</accession>
<protein>
    <submittedName>
        <fullName evidence="2">Uncharacterized protein</fullName>
    </submittedName>
</protein>
<reference evidence="2" key="2">
    <citation type="journal article" date="2015" name="Fish Shellfish Immunol.">
        <title>Early steps in the European eel (Anguilla anguilla)-Vibrio vulnificus interaction in the gills: Role of the RtxA13 toxin.</title>
        <authorList>
            <person name="Callol A."/>
            <person name="Pajuelo D."/>
            <person name="Ebbesson L."/>
            <person name="Teles M."/>
            <person name="MacKenzie S."/>
            <person name="Amaro C."/>
        </authorList>
    </citation>
    <scope>NUCLEOTIDE SEQUENCE</scope>
</reference>
<name>A0A0E9TZ75_ANGAN</name>